<dbReference type="PANTHER" id="PTHR12558:SF33">
    <property type="entry name" value="BLL7664 PROTEIN"/>
    <property type="match status" value="1"/>
</dbReference>
<proteinExistence type="predicted"/>
<keyword evidence="1" id="KW-0802">TPR repeat</keyword>
<keyword evidence="2" id="KW-0812">Transmembrane</keyword>
<comment type="caution">
    <text evidence="3">The sequence shown here is derived from an EMBL/GenBank/DDBJ whole genome shotgun (WGS) entry which is preliminary data.</text>
</comment>
<reference evidence="3 4" key="1">
    <citation type="submission" date="2019-11" db="EMBL/GenBank/DDBJ databases">
        <title>Phenotypic characterization of an OXA-22 and OXA-60 co-producing Ralstonia pickettii clinical strain.</title>
        <authorList>
            <person name="He F."/>
        </authorList>
    </citation>
    <scope>NUCLEOTIDE SEQUENCE [LARGE SCALE GENOMIC DNA]</scope>
    <source>
        <strain evidence="3 4">PSLESD1</strain>
    </source>
</reference>
<feature type="repeat" description="TPR" evidence="1">
    <location>
        <begin position="313"/>
        <end position="346"/>
    </location>
</feature>
<accession>A0A7X2LBU2</accession>
<keyword evidence="2" id="KW-1133">Transmembrane helix</keyword>
<dbReference type="Pfam" id="PF14559">
    <property type="entry name" value="TPR_19"/>
    <property type="match status" value="1"/>
</dbReference>
<dbReference type="SUPFAM" id="SSF48452">
    <property type="entry name" value="TPR-like"/>
    <property type="match status" value="4"/>
</dbReference>
<gene>
    <name evidence="3" type="ORF">GJQ57_18740</name>
</gene>
<dbReference type="InterPro" id="IPR011990">
    <property type="entry name" value="TPR-like_helical_dom_sf"/>
</dbReference>
<dbReference type="PANTHER" id="PTHR12558">
    <property type="entry name" value="CELL DIVISION CYCLE 16,23,27"/>
    <property type="match status" value="1"/>
</dbReference>
<dbReference type="AlphaFoldDB" id="A0A7X2LBU2"/>
<dbReference type="Proteomes" id="UP000441032">
    <property type="component" value="Unassembled WGS sequence"/>
</dbReference>
<dbReference type="InterPro" id="IPR019734">
    <property type="entry name" value="TPR_rpt"/>
</dbReference>
<evidence type="ECO:0000256" key="2">
    <source>
        <dbReference type="SAM" id="Phobius"/>
    </source>
</evidence>
<organism evidence="3 4">
    <name type="scientific">Ralstonia pickettii</name>
    <name type="common">Burkholderia pickettii</name>
    <dbReference type="NCBI Taxonomy" id="329"/>
    <lineage>
        <taxon>Bacteria</taxon>
        <taxon>Pseudomonadati</taxon>
        <taxon>Pseudomonadota</taxon>
        <taxon>Betaproteobacteria</taxon>
        <taxon>Burkholderiales</taxon>
        <taxon>Burkholderiaceae</taxon>
        <taxon>Ralstonia</taxon>
    </lineage>
</organism>
<sequence length="1146" mass="127766">MEKLVAVVSAASSVSSAAYVPVIKPVAEDIGAAITLITYGAVVAAVGLGVNLLHKEWVRNPLTIEPLDIPPDLAATGLNGNVLSQQLYDALIDLQRSLRPDDGQSDTSFVELPRLQLDLQLPGTSWSVRGAIRYFKHLIGRPERRLMGEVCRVGKSYKIRIRNASGASIDVPVRFHSPADVTDALRSTAECALSLIAPLDAAAIFMSLEDPSQGHPRTLENLQAHLASAATDTHQDAYVMWASVLRKLGDESGMQAKLDLARATPSIRGISRQEGRLGVRYLNFMGSLHRERRDFVQAEQCFSLALTVAPRSISAVSNLGLLHFDRGNLAVAKQWFERAVKEDDRSSRGHRGLGLIAQAEGDLRAATAYFTRAIDLAPRAPWPRLNLCEALRFMGNLAAAEYQLDALQHLDPMFSRQYRTRSRILQDRGQLTLAIKSAQQAIALDARDPWAWHDRAQIALIQGDVAEALASSGQVIQLRPELPEGYRSYAWALQQSGDMDAAIAMIERGLKLADDMWMSFDHAEMLYFRGGPAKALAILEKASRRWPERVDVWRRLAKWHRFHGHPQDVEACLWRAVQASPRDVHSWCDLGEMQRKVGQRDNALQSLARAQDTWSNPARPLCLQAQLHFDRFEYREAEKSLREAVVLQPEHIGSRLELVGLLAKQERYEEASQLCDVEGIEGTQAATLLRRSAWLLYDRSDSVGARRKMDEATAVAPHVLDSWLDLSRLCRMTWDLSEARRTSELAVLRWPGVPDAWVVLGEACASNNDLAGTHSAFDRALTLAPDAGWIAGVYVTALRRYGDEALRTAEALLHRCPSSLDVRLRAADLLVDRLRHSEALQLLDEAAAASTGLDDRALLRKAEVLLELGDQGSGIRTAQSVLARRPNSIRAIRILAQCYKAKGEGDLAEEQLRAALARDPFDVDARLDLAKWMPKAQAKEVLEEGLQQNPHSIRLRRELLKICMEEQDMQSARIQLDELLAMRPTDVDDLLQWSEDVRRLEFPDAAYEASRAMTLALERQPTSARVWLRQSQLSEIAGDLERALIEARRALDLALQPLIPSIVLKVANQLIRLDSTDTVMQLVDQIMNEQPKGDPWLLGDAASVYAEAGLWDRCVSCLRTAIELRPGQIWLRKRLHHALRATQAIS</sequence>
<evidence type="ECO:0000313" key="4">
    <source>
        <dbReference type="Proteomes" id="UP000441032"/>
    </source>
</evidence>
<keyword evidence="2" id="KW-0472">Membrane</keyword>
<evidence type="ECO:0000313" key="3">
    <source>
        <dbReference type="EMBL" id="MRT00685.1"/>
    </source>
</evidence>
<feature type="repeat" description="TPR" evidence="1">
    <location>
        <begin position="347"/>
        <end position="380"/>
    </location>
</feature>
<name>A0A7X2LBU2_RALPI</name>
<dbReference type="Pfam" id="PF13432">
    <property type="entry name" value="TPR_16"/>
    <property type="match status" value="4"/>
</dbReference>
<feature type="repeat" description="TPR" evidence="1">
    <location>
        <begin position="279"/>
        <end position="312"/>
    </location>
</feature>
<protein>
    <submittedName>
        <fullName evidence="3">Tetratricopeptide repeat protein</fullName>
    </submittedName>
</protein>
<dbReference type="SMART" id="SM00028">
    <property type="entry name" value="TPR"/>
    <property type="match status" value="14"/>
</dbReference>
<dbReference type="Gene3D" id="1.25.40.10">
    <property type="entry name" value="Tetratricopeptide repeat domain"/>
    <property type="match status" value="4"/>
</dbReference>
<feature type="transmembrane region" description="Helical" evidence="2">
    <location>
        <begin position="33"/>
        <end position="53"/>
    </location>
</feature>
<dbReference type="RefSeq" id="WP_154207860.1">
    <property type="nucleotide sequence ID" value="NZ_WJYN01000007.1"/>
</dbReference>
<dbReference type="EMBL" id="WJYN01000007">
    <property type="protein sequence ID" value="MRT00685.1"/>
    <property type="molecule type" value="Genomic_DNA"/>
</dbReference>
<feature type="repeat" description="TPR" evidence="1">
    <location>
        <begin position="754"/>
        <end position="787"/>
    </location>
</feature>
<evidence type="ECO:0000256" key="1">
    <source>
        <dbReference type="PROSITE-ProRule" id="PRU00339"/>
    </source>
</evidence>
<dbReference type="PROSITE" id="PS50005">
    <property type="entry name" value="TPR"/>
    <property type="match status" value="4"/>
</dbReference>